<proteinExistence type="predicted"/>
<name>A0A9P4N206_9PLEO</name>
<dbReference type="OrthoDB" id="3261222at2759"/>
<dbReference type="AlphaFoldDB" id="A0A9P4N206"/>
<protein>
    <submittedName>
        <fullName evidence="1">Uncharacterized protein</fullName>
    </submittedName>
</protein>
<evidence type="ECO:0000313" key="2">
    <source>
        <dbReference type="Proteomes" id="UP000800093"/>
    </source>
</evidence>
<gene>
    <name evidence="1" type="ORF">CC78DRAFT_475959</name>
</gene>
<accession>A0A9P4N206</accession>
<feature type="non-terminal residue" evidence="1">
    <location>
        <position position="1"/>
    </location>
</feature>
<sequence>FLNDNDNVWKAAKYLDSQASSSFARIPPIQKTSQEGGIATEDEEIGQELLHAFFPSPPLCEHEETPTTYNQLYCEPIAKHKVKAAVFRVNLDKALGRDGLPARVWREL</sequence>
<organism evidence="1 2">
    <name type="scientific">Lojkania enalia</name>
    <dbReference type="NCBI Taxonomy" id="147567"/>
    <lineage>
        <taxon>Eukaryota</taxon>
        <taxon>Fungi</taxon>
        <taxon>Dikarya</taxon>
        <taxon>Ascomycota</taxon>
        <taxon>Pezizomycotina</taxon>
        <taxon>Dothideomycetes</taxon>
        <taxon>Pleosporomycetidae</taxon>
        <taxon>Pleosporales</taxon>
        <taxon>Pleosporales incertae sedis</taxon>
        <taxon>Lojkania</taxon>
    </lineage>
</organism>
<comment type="caution">
    <text evidence="1">The sequence shown here is derived from an EMBL/GenBank/DDBJ whole genome shotgun (WGS) entry which is preliminary data.</text>
</comment>
<keyword evidence="2" id="KW-1185">Reference proteome</keyword>
<reference evidence="2" key="1">
    <citation type="journal article" date="2020" name="Stud. Mycol.">
        <title>101 Dothideomycetes genomes: A test case for predicting lifestyles and emergence of pathogens.</title>
        <authorList>
            <person name="Haridas S."/>
            <person name="Albert R."/>
            <person name="Binder M."/>
            <person name="Bloem J."/>
            <person name="LaButti K."/>
            <person name="Salamov A."/>
            <person name="Andreopoulos B."/>
            <person name="Baker S."/>
            <person name="Barry K."/>
            <person name="Bills G."/>
            <person name="Bluhm B."/>
            <person name="Cannon C."/>
            <person name="Castanera R."/>
            <person name="Culley D."/>
            <person name="Daum C."/>
            <person name="Ezra D."/>
            <person name="Gonzalez J."/>
            <person name="Henrissat B."/>
            <person name="Kuo A."/>
            <person name="Liang C."/>
            <person name="Lipzen A."/>
            <person name="Lutzoni F."/>
            <person name="Magnuson J."/>
            <person name="Mondo S."/>
            <person name="Nolan M."/>
            <person name="Ohm R."/>
            <person name="Pangilinan J."/>
            <person name="Park H.-J."/>
            <person name="Ramirez L."/>
            <person name="Alfaro M."/>
            <person name="Sun H."/>
            <person name="Tritt A."/>
            <person name="Yoshinaga Y."/>
            <person name="Zwiers L.-H."/>
            <person name="Turgeon B."/>
            <person name="Goodwin S."/>
            <person name="Spatafora J."/>
            <person name="Crous P."/>
            <person name="Grigoriev I."/>
        </authorList>
    </citation>
    <scope>NUCLEOTIDE SEQUENCE [LARGE SCALE GENOMIC DNA]</scope>
    <source>
        <strain evidence="2">CBS 304.66</strain>
    </source>
</reference>
<dbReference type="Proteomes" id="UP000800093">
    <property type="component" value="Unassembled WGS sequence"/>
</dbReference>
<dbReference type="EMBL" id="ML986714">
    <property type="protein sequence ID" value="KAF2259259.1"/>
    <property type="molecule type" value="Genomic_DNA"/>
</dbReference>
<evidence type="ECO:0000313" key="1">
    <source>
        <dbReference type="EMBL" id="KAF2259259.1"/>
    </source>
</evidence>